<dbReference type="SUPFAM" id="SSF52799">
    <property type="entry name" value="(Phosphotyrosine protein) phosphatases II"/>
    <property type="match status" value="1"/>
</dbReference>
<dbReference type="Proteomes" id="UP000250572">
    <property type="component" value="Unassembled WGS sequence"/>
</dbReference>
<protein>
    <recommendedName>
        <fullName evidence="5">Tyrosine-protein phosphatase domain-containing protein</fullName>
    </recommendedName>
</protein>
<name>A0A315VM06_GAMAF</name>
<dbReference type="GO" id="GO:0004725">
    <property type="term" value="F:protein tyrosine phosphatase activity"/>
    <property type="evidence" value="ECO:0007669"/>
    <property type="project" value="TreeGrafter"/>
</dbReference>
<comment type="caution">
    <text evidence="3">The sequence shown here is derived from an EMBL/GenBank/DDBJ whole genome shotgun (WGS) entry which is preliminary data.</text>
</comment>
<evidence type="ECO:0000313" key="4">
    <source>
        <dbReference type="Proteomes" id="UP000250572"/>
    </source>
</evidence>
<evidence type="ECO:0000256" key="2">
    <source>
        <dbReference type="SAM" id="MobiDB-lite"/>
    </source>
</evidence>
<dbReference type="InterPro" id="IPR029021">
    <property type="entry name" value="Prot-tyrosine_phosphatase-like"/>
</dbReference>
<feature type="compositionally biased region" description="Polar residues" evidence="2">
    <location>
        <begin position="116"/>
        <end position="126"/>
    </location>
</feature>
<feature type="region of interest" description="Disordered" evidence="2">
    <location>
        <begin position="111"/>
        <end position="145"/>
    </location>
</feature>
<gene>
    <name evidence="3" type="ORF">CCH79_00016787</name>
</gene>
<dbReference type="PANTHER" id="PTHR19134">
    <property type="entry name" value="RECEPTOR-TYPE TYROSINE-PROTEIN PHOSPHATASE"/>
    <property type="match status" value="1"/>
</dbReference>
<keyword evidence="1" id="KW-0378">Hydrolase</keyword>
<dbReference type="AlphaFoldDB" id="A0A315VM06"/>
<dbReference type="EMBL" id="NHOQ01001491">
    <property type="protein sequence ID" value="PWA24114.1"/>
    <property type="molecule type" value="Genomic_DNA"/>
</dbReference>
<dbReference type="PANTHER" id="PTHR19134:SF339">
    <property type="entry name" value="PROTEIN-TYROSINE-PHOSPHATASE"/>
    <property type="match status" value="1"/>
</dbReference>
<reference evidence="3 4" key="1">
    <citation type="journal article" date="2018" name="G3 (Bethesda)">
        <title>A High-Quality Reference Genome for the Invasive Mosquitofish Gambusia affinis Using a Chicago Library.</title>
        <authorList>
            <person name="Hoffberg S.L."/>
            <person name="Troendle N.J."/>
            <person name="Glenn T.C."/>
            <person name="Mahmud O."/>
            <person name="Louha S."/>
            <person name="Chalopin D."/>
            <person name="Bennetzen J.L."/>
            <person name="Mauricio R."/>
        </authorList>
    </citation>
    <scope>NUCLEOTIDE SEQUENCE [LARGE SCALE GENOMIC DNA]</scope>
    <source>
        <strain evidence="3">NE01/NJP1002.9</strain>
        <tissue evidence="3">Muscle</tissue>
    </source>
</reference>
<evidence type="ECO:0008006" key="5">
    <source>
        <dbReference type="Google" id="ProtNLM"/>
    </source>
</evidence>
<accession>A0A315VM06</accession>
<dbReference type="InterPro" id="IPR050348">
    <property type="entry name" value="Protein-Tyr_Phosphatase"/>
</dbReference>
<dbReference type="Gene3D" id="3.90.190.10">
    <property type="entry name" value="Protein tyrosine phosphatase superfamily"/>
    <property type="match status" value="1"/>
</dbReference>
<keyword evidence="1" id="KW-0904">Protein phosphatase</keyword>
<evidence type="ECO:0000256" key="1">
    <source>
        <dbReference type="ARBA" id="ARBA00022912"/>
    </source>
</evidence>
<keyword evidence="4" id="KW-1185">Reference proteome</keyword>
<proteinExistence type="predicted"/>
<evidence type="ECO:0000313" key="3">
    <source>
        <dbReference type="EMBL" id="PWA24114.1"/>
    </source>
</evidence>
<sequence>MLVPQTLQSVRSPYPSPTATLTSYSSFQQQLLHICFPYAQVQNLSHPFQSEVATFSHVLRKKVAINKAAMSYRQEKSRKLSPLDCSLTEQSTLQQDERMAHSFMDAHGCNARNEQRSSVNESSSLLGGSPQRHCRRKSSPYHTGQLHPAVRVADLLQHINQMKTSEGYGFKQEYESFFDGWDATKKKDKTKGRHDSLLSPDRHRVKLHSLLADPSSDYVNANYIDVRLTPLLYQSPLSSASCWSQPSCNGCTHGTAVYFCSSVYVITHSPNILQEHRSSEQRCLVTRPRGCSEAAGAQALFCFQTLRSHLRVGSGQRQAGPRLSKLTKTN</sequence>
<organism evidence="3 4">
    <name type="scientific">Gambusia affinis</name>
    <name type="common">Western mosquitofish</name>
    <name type="synonym">Heterandria affinis</name>
    <dbReference type="NCBI Taxonomy" id="33528"/>
    <lineage>
        <taxon>Eukaryota</taxon>
        <taxon>Metazoa</taxon>
        <taxon>Chordata</taxon>
        <taxon>Craniata</taxon>
        <taxon>Vertebrata</taxon>
        <taxon>Euteleostomi</taxon>
        <taxon>Actinopterygii</taxon>
        <taxon>Neopterygii</taxon>
        <taxon>Teleostei</taxon>
        <taxon>Neoteleostei</taxon>
        <taxon>Acanthomorphata</taxon>
        <taxon>Ovalentaria</taxon>
        <taxon>Atherinomorphae</taxon>
        <taxon>Cyprinodontiformes</taxon>
        <taxon>Poeciliidae</taxon>
        <taxon>Poeciliinae</taxon>
        <taxon>Gambusia</taxon>
    </lineage>
</organism>